<dbReference type="Pfam" id="PF01250">
    <property type="entry name" value="Ribosomal_S6"/>
    <property type="match status" value="1"/>
</dbReference>
<evidence type="ECO:0000256" key="3">
    <source>
        <dbReference type="ARBA" id="ARBA00022980"/>
    </source>
</evidence>
<protein>
    <recommendedName>
        <fullName evidence="6">Small ribosomal subunit protein bS6m</fullName>
    </recommendedName>
</protein>
<dbReference type="GeneID" id="96002531"/>
<dbReference type="InterPro" id="IPR000529">
    <property type="entry name" value="Ribosomal_bS6"/>
</dbReference>
<dbReference type="InterPro" id="IPR035980">
    <property type="entry name" value="Ribosomal_bS6_sf"/>
</dbReference>
<evidence type="ECO:0000256" key="6">
    <source>
        <dbReference type="ARBA" id="ARBA00035170"/>
    </source>
</evidence>
<evidence type="ECO:0000313" key="9">
    <source>
        <dbReference type="Proteomes" id="UP000803884"/>
    </source>
</evidence>
<comment type="similarity">
    <text evidence="2">Belongs to the bacterial ribosomal protein bS6 family.</text>
</comment>
<accession>A0AB34KYN3</accession>
<organism evidence="8 9">
    <name type="scientific">Cladosporium halotolerans</name>
    <dbReference type="NCBI Taxonomy" id="1052096"/>
    <lineage>
        <taxon>Eukaryota</taxon>
        <taxon>Fungi</taxon>
        <taxon>Dikarya</taxon>
        <taxon>Ascomycota</taxon>
        <taxon>Pezizomycotina</taxon>
        <taxon>Dothideomycetes</taxon>
        <taxon>Dothideomycetidae</taxon>
        <taxon>Cladosporiales</taxon>
        <taxon>Cladosporiaceae</taxon>
        <taxon>Cladosporium</taxon>
    </lineage>
</organism>
<comment type="caution">
    <text evidence="8">The sequence shown here is derived from an EMBL/GenBank/DDBJ whole genome shotgun (WGS) entry which is preliminary data.</text>
</comment>
<dbReference type="Proteomes" id="UP000803884">
    <property type="component" value="Unassembled WGS sequence"/>
</dbReference>
<dbReference type="AlphaFoldDB" id="A0AB34KYN3"/>
<evidence type="ECO:0000256" key="2">
    <source>
        <dbReference type="ARBA" id="ARBA00009512"/>
    </source>
</evidence>
<evidence type="ECO:0000256" key="1">
    <source>
        <dbReference type="ARBA" id="ARBA00004173"/>
    </source>
</evidence>
<dbReference type="GO" id="GO:0070181">
    <property type="term" value="F:small ribosomal subunit rRNA binding"/>
    <property type="evidence" value="ECO:0007669"/>
    <property type="project" value="TreeGrafter"/>
</dbReference>
<dbReference type="GO" id="GO:0005763">
    <property type="term" value="C:mitochondrial small ribosomal subunit"/>
    <property type="evidence" value="ECO:0007669"/>
    <property type="project" value="TreeGrafter"/>
</dbReference>
<evidence type="ECO:0000313" key="8">
    <source>
        <dbReference type="EMBL" id="KAL1589875.1"/>
    </source>
</evidence>
<sequence length="118" mass="13099">MLYELIGVVRPGRGVNEIKEIARTAGNQVLSTGGVVRGITNWGTFLLPKPARKQGATYHNGHYFIMRFDSSAKTQHAVKRTLGLDPRMIRYSMVKVGTKMDEIKDVGGKVDWGLGLRL</sequence>
<keyword evidence="5" id="KW-0687">Ribonucleoprotein</keyword>
<dbReference type="CDD" id="cd15465">
    <property type="entry name" value="bS6_mito"/>
    <property type="match status" value="1"/>
</dbReference>
<keyword evidence="9" id="KW-1185">Reference proteome</keyword>
<gene>
    <name evidence="8" type="ORF">WHR41_01087</name>
</gene>
<keyword evidence="3" id="KW-0689">Ribosomal protein</keyword>
<dbReference type="NCBIfam" id="TIGR00166">
    <property type="entry name" value="S6"/>
    <property type="match status" value="1"/>
</dbReference>
<evidence type="ECO:0000256" key="4">
    <source>
        <dbReference type="ARBA" id="ARBA00023128"/>
    </source>
</evidence>
<dbReference type="RefSeq" id="XP_069232980.1">
    <property type="nucleotide sequence ID" value="XM_069369693.1"/>
</dbReference>
<dbReference type="EMBL" id="JAAQHG020000003">
    <property type="protein sequence ID" value="KAL1589875.1"/>
    <property type="molecule type" value="Genomic_DNA"/>
</dbReference>
<reference evidence="8 9" key="1">
    <citation type="journal article" date="2020" name="Microbiol. Resour. Announc.">
        <title>Draft Genome Sequence of a Cladosporium Species Isolated from the Mesophotic Ascidian Didemnum maculosum.</title>
        <authorList>
            <person name="Gioti A."/>
            <person name="Siaperas R."/>
            <person name="Nikolaivits E."/>
            <person name="Le Goff G."/>
            <person name="Ouazzani J."/>
            <person name="Kotoulas G."/>
            <person name="Topakas E."/>
        </authorList>
    </citation>
    <scope>NUCLEOTIDE SEQUENCE [LARGE SCALE GENOMIC DNA]</scope>
    <source>
        <strain evidence="8 9">TM138-S3</strain>
    </source>
</reference>
<dbReference type="FunFam" id="3.30.70.60:FF:000007">
    <property type="entry name" value="37S ribosomal protein Mrp17"/>
    <property type="match status" value="1"/>
</dbReference>
<keyword evidence="4" id="KW-0496">Mitochondrion</keyword>
<dbReference type="PANTHER" id="PTHR21011">
    <property type="entry name" value="MITOCHONDRIAL 28S RIBOSOMAL PROTEIN S6"/>
    <property type="match status" value="1"/>
</dbReference>
<dbReference type="GO" id="GO:0003735">
    <property type="term" value="F:structural constituent of ribosome"/>
    <property type="evidence" value="ECO:0007669"/>
    <property type="project" value="InterPro"/>
</dbReference>
<comment type="subcellular location">
    <subcellularLocation>
        <location evidence="1">Mitochondrion</location>
    </subcellularLocation>
</comment>
<evidence type="ECO:0000256" key="5">
    <source>
        <dbReference type="ARBA" id="ARBA00023274"/>
    </source>
</evidence>
<comment type="function">
    <text evidence="7">Component of the mitochondrial ribosome (mitoribosome), a dedicated translation machinery responsible for the synthesis of mitochondrial genome-encoded proteins, including at least some of the essential transmembrane subunits of the mitochondrial respiratory chain. The mitoribosomes are attached to the mitochondrial inner membrane and translation products are cotranslationally integrated into the membrane.</text>
</comment>
<proteinExistence type="inferred from homology"/>
<dbReference type="Gene3D" id="3.30.70.60">
    <property type="match status" value="1"/>
</dbReference>
<evidence type="ECO:0000256" key="7">
    <source>
        <dbReference type="ARBA" id="ARBA00037226"/>
    </source>
</evidence>
<name>A0AB34KYN3_9PEZI</name>
<dbReference type="GO" id="GO:0006412">
    <property type="term" value="P:translation"/>
    <property type="evidence" value="ECO:0007669"/>
    <property type="project" value="InterPro"/>
</dbReference>
<dbReference type="SUPFAM" id="SSF54995">
    <property type="entry name" value="Ribosomal protein S6"/>
    <property type="match status" value="1"/>
</dbReference>
<dbReference type="InterPro" id="IPR014717">
    <property type="entry name" value="Transl_elong_EF1B/ribsomal_bS6"/>
</dbReference>
<dbReference type="PANTHER" id="PTHR21011:SF1">
    <property type="entry name" value="SMALL RIBOSOMAL SUBUNIT PROTEIN BS6M"/>
    <property type="match status" value="1"/>
</dbReference>